<gene>
    <name evidence="3" type="primary">LOC100371705</name>
</gene>
<feature type="non-terminal residue" evidence="3">
    <location>
        <position position="1"/>
    </location>
</feature>
<keyword evidence="2" id="KW-1185">Reference proteome</keyword>
<evidence type="ECO:0000259" key="1">
    <source>
        <dbReference type="Pfam" id="PF20231"/>
    </source>
</evidence>
<name>A0ABM0GK86_SACKO</name>
<evidence type="ECO:0000313" key="3">
    <source>
        <dbReference type="RefSeq" id="XP_002731703.2"/>
    </source>
</evidence>
<evidence type="ECO:0000313" key="2">
    <source>
        <dbReference type="Proteomes" id="UP000694865"/>
    </source>
</evidence>
<dbReference type="Proteomes" id="UP000694865">
    <property type="component" value="Unplaced"/>
</dbReference>
<sequence>TADFLPELQMSKGGLSAMMGLVKYVEPLHNVIGKANAWIQAQQGIRIVNTQTVDVKMQKNAFSGPVVIDSQRSFFVEYGKGTTCYVRTVRVVFVKPRTPLPPSPPLMLTYRNFVPHQLSSGGMLSVPQFEDQNQTMARMIAWLNATGAIAVGAETIEIKIGESEGDQSMFYYNRGNFNELYLSILRVYLHGVYQEPPPESLPSPAMMASKSKSDCIVIKSSEEEASGATSAKQVVFQLPPKVTASMQPVVEKTDKQVNLGIIKANPSSSKGVIEIMRHLGQYVPSQNGKPLYNVVCHGDQLSIERMVDAKFAMAYGYWFCSDDCQVKGPLSKPDQDTGADYLFNYSCHALWRGLFHMAERDAERENDGPAMMSNWRVSMSDFWENNHYKYLIIGHRLLACINGYVSPRQGEEMLWNSTANLKGGAGNNIPLDLVNEFLNNDFKQNLKHCHGRYTDTHVARFSQLVGRLSTNLECVYMTQFMDECVHKAKTTSANYRRDVSKFVKEYRDEWHISTNSGSVSRWIFQLSE</sequence>
<protein>
    <submittedName>
        <fullName evidence="3">Uncharacterized protein LOC100371705</fullName>
    </submittedName>
</protein>
<reference evidence="3" key="1">
    <citation type="submission" date="2025-08" db="UniProtKB">
        <authorList>
            <consortium name="RefSeq"/>
        </authorList>
    </citation>
    <scope>IDENTIFICATION</scope>
    <source>
        <tissue evidence="3">Testes</tissue>
    </source>
</reference>
<accession>A0ABM0GK86</accession>
<feature type="domain" description="DUF6589" evidence="1">
    <location>
        <begin position="334"/>
        <end position="465"/>
    </location>
</feature>
<organism evidence="2 3">
    <name type="scientific">Saccoglossus kowalevskii</name>
    <name type="common">Acorn worm</name>
    <dbReference type="NCBI Taxonomy" id="10224"/>
    <lineage>
        <taxon>Eukaryota</taxon>
        <taxon>Metazoa</taxon>
        <taxon>Hemichordata</taxon>
        <taxon>Enteropneusta</taxon>
        <taxon>Harrimaniidae</taxon>
        <taxon>Saccoglossus</taxon>
    </lineage>
</organism>
<proteinExistence type="predicted"/>
<dbReference type="GeneID" id="100371705"/>
<dbReference type="RefSeq" id="XP_002731703.2">
    <property type="nucleotide sequence ID" value="XM_002731657.2"/>
</dbReference>
<dbReference type="InterPro" id="IPR046496">
    <property type="entry name" value="DUF6589"/>
</dbReference>
<dbReference type="Pfam" id="PF20231">
    <property type="entry name" value="DUF6589"/>
    <property type="match status" value="1"/>
</dbReference>